<dbReference type="AlphaFoldDB" id="A0A327ZFI7"/>
<comment type="caution">
    <text evidence="2">The sequence shown here is derived from an EMBL/GenBank/DDBJ whole genome shotgun (WGS) entry which is preliminary data.</text>
</comment>
<dbReference type="OrthoDB" id="3297667at2"/>
<name>A0A327ZFI7_9ACTN</name>
<dbReference type="Pfam" id="PF13676">
    <property type="entry name" value="TIR_2"/>
    <property type="match status" value="1"/>
</dbReference>
<organism evidence="2 3">
    <name type="scientific">Actinoplanes lutulentus</name>
    <dbReference type="NCBI Taxonomy" id="1287878"/>
    <lineage>
        <taxon>Bacteria</taxon>
        <taxon>Bacillati</taxon>
        <taxon>Actinomycetota</taxon>
        <taxon>Actinomycetes</taxon>
        <taxon>Micromonosporales</taxon>
        <taxon>Micromonosporaceae</taxon>
        <taxon>Actinoplanes</taxon>
    </lineage>
</organism>
<evidence type="ECO:0000313" key="2">
    <source>
        <dbReference type="EMBL" id="RAK39724.1"/>
    </source>
</evidence>
<proteinExistence type="predicted"/>
<reference evidence="2 3" key="1">
    <citation type="submission" date="2018-06" db="EMBL/GenBank/DDBJ databases">
        <title>Genomic Encyclopedia of Type Strains, Phase III (KMG-III): the genomes of soil and plant-associated and newly described type strains.</title>
        <authorList>
            <person name="Whitman W."/>
        </authorList>
    </citation>
    <scope>NUCLEOTIDE SEQUENCE [LARGE SCALE GENOMIC DNA]</scope>
    <source>
        <strain evidence="2 3">CGMCC 4.7090</strain>
    </source>
</reference>
<dbReference type="Proteomes" id="UP000249341">
    <property type="component" value="Unassembled WGS sequence"/>
</dbReference>
<evidence type="ECO:0000259" key="1">
    <source>
        <dbReference type="Pfam" id="PF13676"/>
    </source>
</evidence>
<evidence type="ECO:0000313" key="3">
    <source>
        <dbReference type="Proteomes" id="UP000249341"/>
    </source>
</evidence>
<protein>
    <submittedName>
        <fullName evidence="2">TIR domain-containing protein</fullName>
    </submittedName>
</protein>
<sequence length="129" mass="14074">MWTRLRHAVDVPILVSHAVPDGPWAEWITHELRAAGYAVDVHIARTDFVERLLAALSGSDPVLVLLSAEHPGVAADWQRITDAGGDLVPLCLDASTPALTCRSLHGLDEEEVLELLLGLLDRPRRHPIG</sequence>
<feature type="domain" description="TIR" evidence="1">
    <location>
        <begin position="13"/>
        <end position="108"/>
    </location>
</feature>
<dbReference type="GO" id="GO:0007165">
    <property type="term" value="P:signal transduction"/>
    <property type="evidence" value="ECO:0007669"/>
    <property type="project" value="InterPro"/>
</dbReference>
<accession>A0A327ZFI7</accession>
<dbReference type="InterPro" id="IPR000157">
    <property type="entry name" value="TIR_dom"/>
</dbReference>
<keyword evidence="3" id="KW-1185">Reference proteome</keyword>
<dbReference type="EMBL" id="QLMJ01000004">
    <property type="protein sequence ID" value="RAK39724.1"/>
    <property type="molecule type" value="Genomic_DNA"/>
</dbReference>
<gene>
    <name evidence="2" type="ORF">B0I29_104261</name>
</gene>